<dbReference type="AlphaFoldDB" id="A0A7R8D3P2"/>
<evidence type="ECO:0000313" key="2">
    <source>
        <dbReference type="Proteomes" id="UP000675881"/>
    </source>
</evidence>
<keyword evidence="2" id="KW-1185">Reference proteome</keyword>
<gene>
    <name evidence="1" type="ORF">LSAA_14346</name>
</gene>
<sequence>METIKVKKGVVKGLKAQRRDKYGNAIVYVKEITITSPHEYIRVEDIIETFKEFRGPVKECCLQEEILKGLMNWNNLVKDLQDAKFCEYRRMCNCIDVCVSNILLQYLSKQP</sequence>
<name>A0A7R8D3P2_LEPSM</name>
<reference evidence="1" key="1">
    <citation type="submission" date="2021-02" db="EMBL/GenBank/DDBJ databases">
        <authorList>
            <person name="Bekaert M."/>
        </authorList>
    </citation>
    <scope>NUCLEOTIDE SEQUENCE</scope>
    <source>
        <strain evidence="1">IoA-00</strain>
    </source>
</reference>
<protein>
    <submittedName>
        <fullName evidence="1">(salmon louse) hypothetical protein</fullName>
    </submittedName>
</protein>
<dbReference type="Proteomes" id="UP000675881">
    <property type="component" value="Chromosome 8"/>
</dbReference>
<dbReference type="EMBL" id="HG994587">
    <property type="protein sequence ID" value="CAF3018149.1"/>
    <property type="molecule type" value="Genomic_DNA"/>
</dbReference>
<evidence type="ECO:0000313" key="1">
    <source>
        <dbReference type="EMBL" id="CAF3018149.1"/>
    </source>
</evidence>
<organism evidence="1 2">
    <name type="scientific">Lepeophtheirus salmonis</name>
    <name type="common">Salmon louse</name>
    <name type="synonym">Caligus salmonis</name>
    <dbReference type="NCBI Taxonomy" id="72036"/>
    <lineage>
        <taxon>Eukaryota</taxon>
        <taxon>Metazoa</taxon>
        <taxon>Ecdysozoa</taxon>
        <taxon>Arthropoda</taxon>
        <taxon>Crustacea</taxon>
        <taxon>Multicrustacea</taxon>
        <taxon>Hexanauplia</taxon>
        <taxon>Copepoda</taxon>
        <taxon>Siphonostomatoida</taxon>
        <taxon>Caligidae</taxon>
        <taxon>Lepeophtheirus</taxon>
    </lineage>
</organism>
<proteinExistence type="predicted"/>
<accession>A0A7R8D3P2</accession>